<keyword evidence="3" id="KW-0547">Nucleotide-binding</keyword>
<evidence type="ECO:0000259" key="5">
    <source>
        <dbReference type="PROSITE" id="PS50893"/>
    </source>
</evidence>
<accession>A0A918NGQ6</accession>
<comment type="caution">
    <text evidence="6">The sequence shown here is derived from an EMBL/GenBank/DDBJ whole genome shotgun (WGS) entry which is preliminary data.</text>
</comment>
<dbReference type="InterPro" id="IPR027417">
    <property type="entry name" value="P-loop_NTPase"/>
</dbReference>
<dbReference type="PANTHER" id="PTHR43335:SF2">
    <property type="entry name" value="ABC TRANSPORTER, ATP-BINDING PROTEIN"/>
    <property type="match status" value="1"/>
</dbReference>
<keyword evidence="4 6" id="KW-0067">ATP-binding</keyword>
<dbReference type="Gene3D" id="3.40.50.300">
    <property type="entry name" value="P-loop containing nucleotide triphosphate hydrolases"/>
    <property type="match status" value="1"/>
</dbReference>
<dbReference type="PROSITE" id="PS50893">
    <property type="entry name" value="ABC_TRANSPORTER_2"/>
    <property type="match status" value="1"/>
</dbReference>
<dbReference type="PROSITE" id="PS00211">
    <property type="entry name" value="ABC_TRANSPORTER_1"/>
    <property type="match status" value="1"/>
</dbReference>
<dbReference type="SMART" id="SM00382">
    <property type="entry name" value="AAA"/>
    <property type="match status" value="1"/>
</dbReference>
<name>A0A918NGQ6_9PROT</name>
<keyword evidence="7" id="KW-1185">Reference proteome</keyword>
<dbReference type="CDD" id="cd03264">
    <property type="entry name" value="ABC_drug_resistance_like"/>
    <property type="match status" value="1"/>
</dbReference>
<dbReference type="InterPro" id="IPR017871">
    <property type="entry name" value="ABC_transporter-like_CS"/>
</dbReference>
<dbReference type="Proteomes" id="UP000600865">
    <property type="component" value="Unassembled WGS sequence"/>
</dbReference>
<sequence>MLSIQNISKSFGDVHALKNVSLNLEPGLFGLLGPNGAGKSTLMRTLATLQKPDSGSIHLNGVDIVANPMTMRSTLGYLPQDFGVYPKMSAKALLDHIAVLKGITDKTARETQIRSLLEHVNLLTHSSANVATYSGGMRQRFGVAQALLGDPKVLIVDEPTAGLDPTERQRFLDLLSEQAESKIIILSTHIIEDVRDLCTDMAVMGAGQIVARGAPEALVARIDGQVWRKRVTKEESAKVKTQDNFLSSRHLSGGVIVSVLDTRSPGAGWDQADVMLEDAYHAHLHGLVADKTLELANV</sequence>
<evidence type="ECO:0000313" key="7">
    <source>
        <dbReference type="Proteomes" id="UP000600865"/>
    </source>
</evidence>
<organism evidence="6 7">
    <name type="scientific">Litorimonas cladophorae</name>
    <dbReference type="NCBI Taxonomy" id="1220491"/>
    <lineage>
        <taxon>Bacteria</taxon>
        <taxon>Pseudomonadati</taxon>
        <taxon>Pseudomonadota</taxon>
        <taxon>Alphaproteobacteria</taxon>
        <taxon>Maricaulales</taxon>
        <taxon>Robiginitomaculaceae</taxon>
    </lineage>
</organism>
<evidence type="ECO:0000256" key="3">
    <source>
        <dbReference type="ARBA" id="ARBA00022741"/>
    </source>
</evidence>
<proteinExistence type="inferred from homology"/>
<gene>
    <name evidence="6" type="ORF">GCM10011309_19010</name>
</gene>
<evidence type="ECO:0000313" key="6">
    <source>
        <dbReference type="EMBL" id="GGX69253.1"/>
    </source>
</evidence>
<comment type="similarity">
    <text evidence="1">Belongs to the ABC transporter superfamily.</text>
</comment>
<dbReference type="SUPFAM" id="SSF52540">
    <property type="entry name" value="P-loop containing nucleoside triphosphate hydrolases"/>
    <property type="match status" value="1"/>
</dbReference>
<evidence type="ECO:0000256" key="1">
    <source>
        <dbReference type="ARBA" id="ARBA00005417"/>
    </source>
</evidence>
<evidence type="ECO:0000256" key="2">
    <source>
        <dbReference type="ARBA" id="ARBA00022448"/>
    </source>
</evidence>
<reference evidence="6 7" key="1">
    <citation type="journal article" date="2014" name="Int. J. Syst. Evol. Microbiol.">
        <title>Complete genome sequence of Corynebacterium casei LMG S-19264T (=DSM 44701T), isolated from a smear-ripened cheese.</title>
        <authorList>
            <consortium name="US DOE Joint Genome Institute (JGI-PGF)"/>
            <person name="Walter F."/>
            <person name="Albersmeier A."/>
            <person name="Kalinowski J."/>
            <person name="Ruckert C."/>
        </authorList>
    </citation>
    <scope>NUCLEOTIDE SEQUENCE [LARGE SCALE GENOMIC DNA]</scope>
    <source>
        <strain evidence="6 7">KCTC 23968</strain>
    </source>
</reference>
<dbReference type="InterPro" id="IPR003439">
    <property type="entry name" value="ABC_transporter-like_ATP-bd"/>
</dbReference>
<dbReference type="GO" id="GO:0016887">
    <property type="term" value="F:ATP hydrolysis activity"/>
    <property type="evidence" value="ECO:0007669"/>
    <property type="project" value="InterPro"/>
</dbReference>
<dbReference type="PANTHER" id="PTHR43335">
    <property type="entry name" value="ABC TRANSPORTER, ATP-BINDING PROTEIN"/>
    <property type="match status" value="1"/>
</dbReference>
<evidence type="ECO:0000256" key="4">
    <source>
        <dbReference type="ARBA" id="ARBA00022840"/>
    </source>
</evidence>
<keyword evidence="2" id="KW-0813">Transport</keyword>
<dbReference type="EMBL" id="BMYV01000002">
    <property type="protein sequence ID" value="GGX69253.1"/>
    <property type="molecule type" value="Genomic_DNA"/>
</dbReference>
<dbReference type="RefSeq" id="WP_189584856.1">
    <property type="nucleotide sequence ID" value="NZ_BMYV01000002.1"/>
</dbReference>
<dbReference type="GO" id="GO:0005524">
    <property type="term" value="F:ATP binding"/>
    <property type="evidence" value="ECO:0007669"/>
    <property type="project" value="UniProtKB-KW"/>
</dbReference>
<dbReference type="Pfam" id="PF00005">
    <property type="entry name" value="ABC_tran"/>
    <property type="match status" value="1"/>
</dbReference>
<feature type="domain" description="ABC transporter" evidence="5">
    <location>
        <begin position="2"/>
        <end position="231"/>
    </location>
</feature>
<dbReference type="AlphaFoldDB" id="A0A918NGQ6"/>
<dbReference type="InterPro" id="IPR003593">
    <property type="entry name" value="AAA+_ATPase"/>
</dbReference>
<protein>
    <submittedName>
        <fullName evidence="6">Multidrug ABC transporter ATP-binding protein</fullName>
    </submittedName>
</protein>